<comment type="caution">
    <text evidence="6">The sequence shown here is derived from an EMBL/GenBank/DDBJ whole genome shotgun (WGS) entry which is preliminary data.</text>
</comment>
<dbReference type="FunFam" id="3.40.50.300:FF:000078">
    <property type="entry name" value="Elongation factor 4"/>
    <property type="match status" value="1"/>
</dbReference>
<dbReference type="InterPro" id="IPR005225">
    <property type="entry name" value="Small_GTP-bd"/>
</dbReference>
<dbReference type="CDD" id="cd03699">
    <property type="entry name" value="EF4_II"/>
    <property type="match status" value="1"/>
</dbReference>
<dbReference type="PROSITE" id="PS00301">
    <property type="entry name" value="G_TR_1"/>
    <property type="match status" value="1"/>
</dbReference>
<dbReference type="InterPro" id="IPR031157">
    <property type="entry name" value="G_TR_CS"/>
</dbReference>
<evidence type="ECO:0000259" key="5">
    <source>
        <dbReference type="PROSITE" id="PS51722"/>
    </source>
</evidence>
<dbReference type="GO" id="GO:0045727">
    <property type="term" value="P:positive regulation of translation"/>
    <property type="evidence" value="ECO:0007669"/>
    <property type="project" value="TreeGrafter"/>
</dbReference>
<dbReference type="InterPro" id="IPR006297">
    <property type="entry name" value="EF-4"/>
</dbReference>
<dbReference type="SUPFAM" id="SSF52540">
    <property type="entry name" value="P-loop containing nucleoside triphosphate hydrolases"/>
    <property type="match status" value="1"/>
</dbReference>
<evidence type="ECO:0000256" key="1">
    <source>
        <dbReference type="ARBA" id="ARBA00005454"/>
    </source>
</evidence>
<feature type="non-terminal residue" evidence="6">
    <location>
        <position position="317"/>
    </location>
</feature>
<evidence type="ECO:0000256" key="4">
    <source>
        <dbReference type="ARBA" id="ARBA00023134"/>
    </source>
</evidence>
<dbReference type="CDD" id="cd01890">
    <property type="entry name" value="LepA"/>
    <property type="match status" value="1"/>
</dbReference>
<dbReference type="PANTHER" id="PTHR43512">
    <property type="entry name" value="TRANSLATION FACTOR GUF1-RELATED"/>
    <property type="match status" value="1"/>
</dbReference>
<dbReference type="PANTHER" id="PTHR43512:SF4">
    <property type="entry name" value="TRANSLATION FACTOR GUF1 HOMOLOG, CHLOROPLASTIC"/>
    <property type="match status" value="1"/>
</dbReference>
<sequence length="317" mass="34871">MSAQENIRNFAIIAHIDHGKSTFADRLIQKCGGLTEREMTTQVLDSMDLERERGITIKAQTVRLNYKSKKNGKDYILNIIDTPGHVDFSYEVNRSLASCEGSLLIVDSTQGVEAQTLANVYQAMDNHHEIITVLNKIDLPASDVDRVKKQIEDVIGIDTSEALTASGKTGEGVDEILEAIVERLPAPKGNKDLSLKALLVDSWYDSYLGVVILVRILDGAIKKGMEILLMSTNTRHPVEKVGVFTPKPENKEYLGPGEIGFIVTGIKDLSDTKIGDTITDNSNPIKDPLPGFKPSKPVVFCGLFPVDSTEYNLLRDS</sequence>
<gene>
    <name evidence="6" type="ORF">EBV78_03370</name>
</gene>
<organism evidence="6 7">
    <name type="scientific">Candidatus Fonsibacter lacus</name>
    <dbReference type="NCBI Taxonomy" id="2576439"/>
    <lineage>
        <taxon>Bacteria</taxon>
        <taxon>Pseudomonadati</taxon>
        <taxon>Pseudomonadota</taxon>
        <taxon>Alphaproteobacteria</taxon>
        <taxon>Candidatus Pelagibacterales</taxon>
        <taxon>Candidatus Pelagibacterales incertae sedis</taxon>
        <taxon>Candidatus Fonsibacter</taxon>
    </lineage>
</organism>
<keyword evidence="2" id="KW-0547">Nucleotide-binding</keyword>
<dbReference type="InterPro" id="IPR000795">
    <property type="entry name" value="T_Tr_GTP-bd_dom"/>
</dbReference>
<dbReference type="AlphaFoldDB" id="A0A845S5T9"/>
<dbReference type="PROSITE" id="PS51722">
    <property type="entry name" value="G_TR_2"/>
    <property type="match status" value="1"/>
</dbReference>
<proteinExistence type="inferred from homology"/>
<name>A0A845S5T9_9PROT</name>
<dbReference type="Proteomes" id="UP000572953">
    <property type="component" value="Unassembled WGS sequence"/>
</dbReference>
<dbReference type="NCBIfam" id="TIGR00231">
    <property type="entry name" value="small_GTP"/>
    <property type="match status" value="1"/>
</dbReference>
<accession>A0A845S5T9</accession>
<evidence type="ECO:0000256" key="2">
    <source>
        <dbReference type="ARBA" id="ARBA00022741"/>
    </source>
</evidence>
<protein>
    <submittedName>
        <fullName evidence="6">GTP-binding protein</fullName>
    </submittedName>
</protein>
<comment type="similarity">
    <text evidence="1">Belongs to the TRAFAC class translation factor GTPase superfamily. Classic translation factor GTPase family. LepA subfamily.</text>
</comment>
<dbReference type="Gene3D" id="3.40.50.300">
    <property type="entry name" value="P-loop containing nucleotide triphosphate hydrolases"/>
    <property type="match status" value="1"/>
</dbReference>
<dbReference type="Pfam" id="PF03144">
    <property type="entry name" value="GTP_EFTU_D2"/>
    <property type="match status" value="1"/>
</dbReference>
<dbReference type="InterPro" id="IPR027417">
    <property type="entry name" value="P-loop_NTPase"/>
</dbReference>
<dbReference type="GO" id="GO:0003924">
    <property type="term" value="F:GTPase activity"/>
    <property type="evidence" value="ECO:0007669"/>
    <property type="project" value="InterPro"/>
</dbReference>
<dbReference type="HAMAP" id="MF_00071">
    <property type="entry name" value="LepA"/>
    <property type="match status" value="1"/>
</dbReference>
<dbReference type="GO" id="GO:0005525">
    <property type="term" value="F:GTP binding"/>
    <property type="evidence" value="ECO:0007669"/>
    <property type="project" value="UniProtKB-KW"/>
</dbReference>
<dbReference type="Pfam" id="PF00009">
    <property type="entry name" value="GTP_EFTU"/>
    <property type="match status" value="1"/>
</dbReference>
<evidence type="ECO:0000256" key="3">
    <source>
        <dbReference type="ARBA" id="ARBA00022801"/>
    </source>
</evidence>
<reference evidence="6 7" key="1">
    <citation type="submission" date="2018-10" db="EMBL/GenBank/DDBJ databases">
        <title>Iterative Subtractive Binning of Freshwater Chronoseries Metagenomes Recovers Nearly Complete Genomes from over Four Hundred Novel Species.</title>
        <authorList>
            <person name="Rodriguez-R L.M."/>
            <person name="Tsementzi D."/>
            <person name="Luo C."/>
            <person name="Konstantinidis K.T."/>
        </authorList>
    </citation>
    <scope>NUCLEOTIDE SEQUENCE [LARGE SCALE GENOMIC DNA]</scope>
    <source>
        <strain evidence="6">WB7_2B_003</strain>
    </source>
</reference>
<evidence type="ECO:0000313" key="6">
    <source>
        <dbReference type="EMBL" id="NCU63113.1"/>
    </source>
</evidence>
<dbReference type="InterPro" id="IPR009000">
    <property type="entry name" value="Transl_B-barrel_sf"/>
</dbReference>
<feature type="domain" description="Tr-type G" evidence="5">
    <location>
        <begin position="5"/>
        <end position="188"/>
    </location>
</feature>
<keyword evidence="4" id="KW-0342">GTP-binding</keyword>
<evidence type="ECO:0000313" key="7">
    <source>
        <dbReference type="Proteomes" id="UP000572953"/>
    </source>
</evidence>
<keyword evidence="3" id="KW-0378">Hydrolase</keyword>
<dbReference type="InterPro" id="IPR004161">
    <property type="entry name" value="EFTu-like_2"/>
</dbReference>
<dbReference type="PRINTS" id="PR00315">
    <property type="entry name" value="ELONGATNFCT"/>
</dbReference>
<dbReference type="EMBL" id="RGGN01000120">
    <property type="protein sequence ID" value="NCU63113.1"/>
    <property type="molecule type" value="Genomic_DNA"/>
</dbReference>
<dbReference type="SUPFAM" id="SSF50447">
    <property type="entry name" value="Translation proteins"/>
    <property type="match status" value="1"/>
</dbReference>
<dbReference type="GO" id="GO:0043022">
    <property type="term" value="F:ribosome binding"/>
    <property type="evidence" value="ECO:0007669"/>
    <property type="project" value="TreeGrafter"/>
</dbReference>
<dbReference type="Gene3D" id="2.40.30.10">
    <property type="entry name" value="Translation factors"/>
    <property type="match status" value="1"/>
</dbReference>
<dbReference type="FunFam" id="2.40.30.10:FF:000015">
    <property type="entry name" value="Translation factor GUF1, mitochondrial"/>
    <property type="match status" value="1"/>
</dbReference>